<dbReference type="RefSeq" id="YP_009052228.1">
    <property type="nucleotide sequence ID" value="NC_024697.1"/>
</dbReference>
<evidence type="ECO:0000256" key="1">
    <source>
        <dbReference type="SAM" id="Coils"/>
    </source>
</evidence>
<evidence type="ECO:0000259" key="3">
    <source>
        <dbReference type="Pfam" id="PF07885"/>
    </source>
</evidence>
<dbReference type="SUPFAM" id="SSF81324">
    <property type="entry name" value="Voltage-gated potassium channels"/>
    <property type="match status" value="1"/>
</dbReference>
<feature type="domain" description="Potassium channel" evidence="3">
    <location>
        <begin position="112"/>
        <end position="150"/>
    </location>
</feature>
<organism evidence="4 5">
    <name type="scientific">Aureococcus anophagefferens virus</name>
    <dbReference type="NCBI Taxonomy" id="1474867"/>
    <lineage>
        <taxon>Viruses</taxon>
        <taxon>Varidnaviria</taxon>
        <taxon>Bamfordvirae</taxon>
        <taxon>Nucleocytoviricota</taxon>
        <taxon>Megaviricetes</taxon>
        <taxon>Imitervirales</taxon>
        <taxon>Schizomimiviridae</taxon>
        <taxon>Kratosvirus</taxon>
        <taxon>Kratosvirus quantuckense</taxon>
    </lineage>
</organism>
<evidence type="ECO:0000313" key="4">
    <source>
        <dbReference type="EMBL" id="AII17214.1"/>
    </source>
</evidence>
<feature type="transmembrane region" description="Helical" evidence="2">
    <location>
        <begin position="12"/>
        <end position="32"/>
    </location>
</feature>
<keyword evidence="1" id="KW-0175">Coiled coil</keyword>
<accession>A0A076FG14</accession>
<dbReference type="KEGG" id="vg:20041642"/>
<dbReference type="Gene3D" id="1.10.287.70">
    <property type="match status" value="1"/>
</dbReference>
<feature type="coiled-coil region" evidence="1">
    <location>
        <begin position="75"/>
        <end position="106"/>
    </location>
</feature>
<proteinExistence type="predicted"/>
<name>A0A076FG14_9VIRU</name>
<dbReference type="Proteomes" id="UP000028667">
    <property type="component" value="Segment"/>
</dbReference>
<sequence length="156" mass="18153">MKLLFGYNRFHLLIYQIIFFSILYMFLGSSHFSGINTLEDILKNEIVSKQVLDPIIEEKFTNASDPSKFISKDDIEVDKKETEEIQEKAKEIKKEVKKELNILTDKDSFFDRFFLRFYFSFVTSTTIGYGDTTPSSISTRTLAMIQACSTFYILMA</sequence>
<protein>
    <submittedName>
        <fullName evidence="4">Putative ion channel domain-containing protein</fullName>
    </submittedName>
</protein>
<dbReference type="InterPro" id="IPR013099">
    <property type="entry name" value="K_chnl_dom"/>
</dbReference>
<dbReference type="Pfam" id="PF07885">
    <property type="entry name" value="Ion_trans_2"/>
    <property type="match status" value="1"/>
</dbReference>
<keyword evidence="5" id="KW-1185">Reference proteome</keyword>
<keyword evidence="2" id="KW-0472">Membrane</keyword>
<dbReference type="GeneID" id="20041642"/>
<gene>
    <name evidence="4" type="ORF">AaV_153</name>
</gene>
<keyword evidence="2" id="KW-1133">Transmembrane helix</keyword>
<evidence type="ECO:0000313" key="5">
    <source>
        <dbReference type="Proteomes" id="UP000028667"/>
    </source>
</evidence>
<evidence type="ECO:0000256" key="2">
    <source>
        <dbReference type="SAM" id="Phobius"/>
    </source>
</evidence>
<keyword evidence="2" id="KW-0812">Transmembrane</keyword>
<dbReference type="EMBL" id="KJ645900">
    <property type="protein sequence ID" value="AII17214.1"/>
    <property type="molecule type" value="Genomic_DNA"/>
</dbReference>
<reference evidence="4 5" key="1">
    <citation type="journal article" date="2014" name="Virology">
        <title>Genome of brown tide virus (AaV), the little giant of the Megaviridae, elucidates NCLDV genome expansion and host-virus coevolution.</title>
        <authorList>
            <person name="Moniruzzaman M."/>
            <person name="LeCleir G.R."/>
            <person name="Brown C.M."/>
            <person name="Gobler C.J."/>
            <person name="Bidle K.D."/>
            <person name="Wilson W.H."/>
            <person name="Wilhelm S.W."/>
        </authorList>
    </citation>
    <scope>NUCLEOTIDE SEQUENCE [LARGE SCALE GENOMIC DNA]</scope>
    <source>
        <strain evidence="4">BtV-01</strain>
    </source>
</reference>